<organism evidence="2 3">
    <name type="scientific">Chromohalobacter sarecensis</name>
    <dbReference type="NCBI Taxonomy" id="245294"/>
    <lineage>
        <taxon>Bacteria</taxon>
        <taxon>Pseudomonadati</taxon>
        <taxon>Pseudomonadota</taxon>
        <taxon>Gammaproteobacteria</taxon>
        <taxon>Oceanospirillales</taxon>
        <taxon>Halomonadaceae</taxon>
        <taxon>Chromohalobacter</taxon>
    </lineage>
</organism>
<feature type="transmembrane region" description="Helical" evidence="1">
    <location>
        <begin position="60"/>
        <end position="78"/>
    </location>
</feature>
<feature type="transmembrane region" description="Helical" evidence="1">
    <location>
        <begin position="7"/>
        <end position="28"/>
    </location>
</feature>
<accession>A0ABV9CY99</accession>
<reference evidence="3" key="1">
    <citation type="journal article" date="2019" name="Int. J. Syst. Evol. Microbiol.">
        <title>The Global Catalogue of Microorganisms (GCM) 10K type strain sequencing project: providing services to taxonomists for standard genome sequencing and annotation.</title>
        <authorList>
            <consortium name="The Broad Institute Genomics Platform"/>
            <consortium name="The Broad Institute Genome Sequencing Center for Infectious Disease"/>
            <person name="Wu L."/>
            <person name="Ma J."/>
        </authorList>
    </citation>
    <scope>NUCLEOTIDE SEQUENCE [LARGE SCALE GENOMIC DNA]</scope>
    <source>
        <strain evidence="3">CGMCC 1.12121</strain>
    </source>
</reference>
<keyword evidence="1" id="KW-1133">Transmembrane helix</keyword>
<keyword evidence="3" id="KW-1185">Reference proteome</keyword>
<sequence length="124" mass="13564">MGYLSYFVMGGVLGALSWAVCPVVSGQFEPFDTLIGFVIGQALMLAFAIYTGWTKRVMLLFLLVAGMYVGQNVYAYIFSPAFGSSDTREWFLLGLVTSVFLCILPLVGGGVARWIVVCSQRARK</sequence>
<proteinExistence type="predicted"/>
<dbReference type="Proteomes" id="UP001596030">
    <property type="component" value="Unassembled WGS sequence"/>
</dbReference>
<dbReference type="EMBL" id="JBHSEU010000006">
    <property type="protein sequence ID" value="MFC4537645.1"/>
    <property type="molecule type" value="Genomic_DNA"/>
</dbReference>
<evidence type="ECO:0000256" key="1">
    <source>
        <dbReference type="SAM" id="Phobius"/>
    </source>
</evidence>
<feature type="transmembrane region" description="Helical" evidence="1">
    <location>
        <begin position="34"/>
        <end position="53"/>
    </location>
</feature>
<comment type="caution">
    <text evidence="2">The sequence shown here is derived from an EMBL/GenBank/DDBJ whole genome shotgun (WGS) entry which is preliminary data.</text>
</comment>
<keyword evidence="1" id="KW-0472">Membrane</keyword>
<gene>
    <name evidence="2" type="ORF">ACFO0U_02450</name>
</gene>
<name>A0ABV9CY99_9GAMM</name>
<dbReference type="RefSeq" id="WP_246971195.1">
    <property type="nucleotide sequence ID" value="NZ_JAKGAN010000004.1"/>
</dbReference>
<protein>
    <submittedName>
        <fullName evidence="2">Uncharacterized protein</fullName>
    </submittedName>
</protein>
<evidence type="ECO:0000313" key="2">
    <source>
        <dbReference type="EMBL" id="MFC4537645.1"/>
    </source>
</evidence>
<evidence type="ECO:0000313" key="3">
    <source>
        <dbReference type="Proteomes" id="UP001596030"/>
    </source>
</evidence>
<feature type="transmembrane region" description="Helical" evidence="1">
    <location>
        <begin position="90"/>
        <end position="116"/>
    </location>
</feature>
<keyword evidence="1" id="KW-0812">Transmembrane</keyword>